<dbReference type="EMBL" id="KZ667169">
    <property type="protein sequence ID" value="PPR91986.1"/>
    <property type="molecule type" value="Genomic_DNA"/>
</dbReference>
<evidence type="ECO:0000313" key="2">
    <source>
        <dbReference type="Proteomes" id="UP000239757"/>
    </source>
</evidence>
<reference evidence="1 2" key="1">
    <citation type="submission" date="2015-01" db="EMBL/GenBank/DDBJ databases">
        <title>Genome of allotetraploid Gossypium barbadense reveals genomic plasticity and fiber elongation in cotton evolution.</title>
        <authorList>
            <person name="Chen X."/>
            <person name="Liu X."/>
            <person name="Zhao B."/>
            <person name="Zheng H."/>
            <person name="Hu Y."/>
            <person name="Lu G."/>
            <person name="Yang C."/>
            <person name="Chen J."/>
            <person name="Shan C."/>
            <person name="Zhang L."/>
            <person name="Zhou Y."/>
            <person name="Wang L."/>
            <person name="Guo W."/>
            <person name="Bai Y."/>
            <person name="Ruan J."/>
            <person name="Shangguan X."/>
            <person name="Mao Y."/>
            <person name="Jiang J."/>
            <person name="Zhu Y."/>
            <person name="Lei J."/>
            <person name="Kang H."/>
            <person name="Chen S."/>
            <person name="He X."/>
            <person name="Wang R."/>
            <person name="Wang Y."/>
            <person name="Chen J."/>
            <person name="Wang L."/>
            <person name="Yu S."/>
            <person name="Wang B."/>
            <person name="Wei J."/>
            <person name="Song S."/>
            <person name="Lu X."/>
            <person name="Gao Z."/>
            <person name="Gu W."/>
            <person name="Deng X."/>
            <person name="Ma D."/>
            <person name="Wang S."/>
            <person name="Liang W."/>
            <person name="Fang L."/>
            <person name="Cai C."/>
            <person name="Zhu X."/>
            <person name="Zhou B."/>
            <person name="Zhang Y."/>
            <person name="Chen Z."/>
            <person name="Xu S."/>
            <person name="Zhu R."/>
            <person name="Wang S."/>
            <person name="Zhang T."/>
            <person name="Zhao G."/>
        </authorList>
    </citation>
    <scope>NUCLEOTIDE SEQUENCE [LARGE SCALE GENOMIC DNA]</scope>
    <source>
        <strain evidence="2">cv. Xinhai21</strain>
        <tissue evidence="1">Leaf</tissue>
    </source>
</reference>
<dbReference type="Proteomes" id="UP000239757">
    <property type="component" value="Unassembled WGS sequence"/>
</dbReference>
<accession>A0A2P5WLM4</accession>
<organism evidence="1 2">
    <name type="scientific">Gossypium barbadense</name>
    <name type="common">Sea Island cotton</name>
    <name type="synonym">Hibiscus barbadensis</name>
    <dbReference type="NCBI Taxonomy" id="3634"/>
    <lineage>
        <taxon>Eukaryota</taxon>
        <taxon>Viridiplantae</taxon>
        <taxon>Streptophyta</taxon>
        <taxon>Embryophyta</taxon>
        <taxon>Tracheophyta</taxon>
        <taxon>Spermatophyta</taxon>
        <taxon>Magnoliopsida</taxon>
        <taxon>eudicotyledons</taxon>
        <taxon>Gunneridae</taxon>
        <taxon>Pentapetalae</taxon>
        <taxon>rosids</taxon>
        <taxon>malvids</taxon>
        <taxon>Malvales</taxon>
        <taxon>Malvaceae</taxon>
        <taxon>Malvoideae</taxon>
        <taxon>Gossypium</taxon>
    </lineage>
</organism>
<proteinExistence type="predicted"/>
<dbReference type="AlphaFoldDB" id="A0A2P5WLM4"/>
<sequence length="120" mass="13783">MALYEVSQIKRKNGLLETYEKPPCFFLPLSDFDISTKWLLPHWDVYNLKPFIAEDLEAQEQFKIINREVLLMSLSGMYSSIASLTQEIVDSLTQILQNDLTLKNAGKLELIHTHLITSLA</sequence>
<name>A0A2P5WLM4_GOSBA</name>
<evidence type="ECO:0000313" key="1">
    <source>
        <dbReference type="EMBL" id="PPR91986.1"/>
    </source>
</evidence>
<gene>
    <name evidence="1" type="ORF">GOBAR_AA28700</name>
</gene>
<protein>
    <submittedName>
        <fullName evidence="1">Uncharacterized protein</fullName>
    </submittedName>
</protein>